<dbReference type="InterPro" id="IPR052028">
    <property type="entry name" value="HipA_Ser/Thr_kinase"/>
</dbReference>
<reference evidence="4" key="1">
    <citation type="submission" date="2019-03" db="EMBL/GenBank/DDBJ databases">
        <title>Single cell metagenomics reveals metabolic interactions within the superorganism composed of flagellate Streblomastix strix and complex community of Bacteroidetes bacteria on its surface.</title>
        <authorList>
            <person name="Treitli S.C."/>
            <person name="Kolisko M."/>
            <person name="Husnik F."/>
            <person name="Keeling P."/>
            <person name="Hampl V."/>
        </authorList>
    </citation>
    <scope>NUCLEOTIDE SEQUENCE</scope>
    <source>
        <strain evidence="4">STM</strain>
    </source>
</reference>
<keyword evidence="2" id="KW-0418">Kinase</keyword>
<accession>A0A5J4S5L4</accession>
<evidence type="ECO:0000313" key="4">
    <source>
        <dbReference type="EMBL" id="KAA6341072.1"/>
    </source>
</evidence>
<evidence type="ECO:0000259" key="3">
    <source>
        <dbReference type="Pfam" id="PF07804"/>
    </source>
</evidence>
<dbReference type="PANTHER" id="PTHR37419:SF8">
    <property type="entry name" value="TOXIN YJJJ"/>
    <property type="match status" value="1"/>
</dbReference>
<comment type="caution">
    <text evidence="4">The sequence shown here is derived from an EMBL/GenBank/DDBJ whole genome shotgun (WGS) entry which is preliminary data.</text>
</comment>
<dbReference type="GO" id="GO:0004674">
    <property type="term" value="F:protein serine/threonine kinase activity"/>
    <property type="evidence" value="ECO:0007669"/>
    <property type="project" value="TreeGrafter"/>
</dbReference>
<dbReference type="Gene3D" id="1.10.1070.20">
    <property type="match status" value="1"/>
</dbReference>
<keyword evidence="1" id="KW-0808">Transferase</keyword>
<organism evidence="4">
    <name type="scientific">termite gut metagenome</name>
    <dbReference type="NCBI Taxonomy" id="433724"/>
    <lineage>
        <taxon>unclassified sequences</taxon>
        <taxon>metagenomes</taxon>
        <taxon>organismal metagenomes</taxon>
    </lineage>
</organism>
<evidence type="ECO:0000256" key="2">
    <source>
        <dbReference type="ARBA" id="ARBA00022777"/>
    </source>
</evidence>
<gene>
    <name evidence="4" type="ORF">EZS27_011109</name>
</gene>
<sequence>MKNEKKEIFVYADWAELERVQLMGILTVDRLRGKEIFSFAYNDDWLESDNAKMLDPDLGLFSGNQYLKDDKPNFGLFLDSSPDRWGRVLMKRREAIHAKSENRPVNALYESDFLLGVYDLHRMGALRFKTDPDGAFLDNNKDYSAPPWISIRELEYASLELEKNIEKDSPDLLKWLNLLIAPGSSLGGARPKASVQHADGSFWIAKFPSNNDDMDTGGWEMVVNELAQKLGITVAQAIVEKYNSKHHTYLTKRFDRANNGKRIHFASAMTLLGYTDGADAQDGISYLELVEFIIQNGAKVKEDLAELFKRIVFSIAVSNTDDHLRNHGFILTKSGWILSPAYDINPNPYGTGLKLNISEDDNSLDFDLALNVASFFRLTNEEAVKIIENTKEIVSRWEDVASKYQIPKQEQNMMASSFKY</sequence>
<dbReference type="Pfam" id="PF07804">
    <property type="entry name" value="HipA_C"/>
    <property type="match status" value="1"/>
</dbReference>
<feature type="domain" description="HipA-like C-terminal" evidence="3">
    <location>
        <begin position="184"/>
        <end position="397"/>
    </location>
</feature>
<dbReference type="AlphaFoldDB" id="A0A5J4S5L4"/>
<dbReference type="EMBL" id="SNRY01000414">
    <property type="protein sequence ID" value="KAA6341072.1"/>
    <property type="molecule type" value="Genomic_DNA"/>
</dbReference>
<protein>
    <recommendedName>
        <fullName evidence="3">HipA-like C-terminal domain-containing protein</fullName>
    </recommendedName>
</protein>
<name>A0A5J4S5L4_9ZZZZ</name>
<dbReference type="GO" id="GO:0005829">
    <property type="term" value="C:cytosol"/>
    <property type="evidence" value="ECO:0007669"/>
    <property type="project" value="TreeGrafter"/>
</dbReference>
<evidence type="ECO:0000256" key="1">
    <source>
        <dbReference type="ARBA" id="ARBA00022679"/>
    </source>
</evidence>
<dbReference type="PANTHER" id="PTHR37419">
    <property type="entry name" value="SERINE/THREONINE-PROTEIN KINASE TOXIN HIPA"/>
    <property type="match status" value="1"/>
</dbReference>
<dbReference type="InterPro" id="IPR012893">
    <property type="entry name" value="HipA-like_C"/>
</dbReference>
<proteinExistence type="predicted"/>